<dbReference type="PANTHER" id="PTHR12449:SF22">
    <property type="entry name" value="NUCLEOLAR PROTEIN 4"/>
    <property type="match status" value="1"/>
</dbReference>
<name>A0ABD3W8G8_SINWO</name>
<protein>
    <recommendedName>
        <fullName evidence="2">Nucleolar protein 4 helical domain-containing protein</fullName>
    </recommendedName>
</protein>
<evidence type="ECO:0000256" key="1">
    <source>
        <dbReference type="SAM" id="MobiDB-lite"/>
    </source>
</evidence>
<feature type="compositionally biased region" description="Pro residues" evidence="1">
    <location>
        <begin position="559"/>
        <end position="569"/>
    </location>
</feature>
<sequence length="666" mass="74403">MSSLKEENETSGAISEQTKRDMYDTFNAWALQNYGDSGKTKTVTRKKYMRIVNILTGEEESSTDNSKFRFWVKAKGFRLGPVKGVKNGIPNQKVLYVPSKQTNDSNFNETVREYKQVAIVEDFFNIIYSVHVEMDGRGGKHAGQKRTYRAIAETYSFLPREAVTRFLMSCADCQKRMHIASENNVIQSDKNDADHSIISSYNDDVNSVVTSTEDDPHIIDFRVPITQTYLNHMRNKGYFSAGFQDKEESVSSMESEVSGEQSPTPVTDASSLTDKAQTESSLTHINGGIGRATPVNLAKTSLADIQSEELTPVNASNSKSASPSTDRGHPERKRRASEDSMEEATRSSETGTNDDLSGLKDEDDEDDNDDEEKIPPGHHYDPERLKAFNMFVRLFVDENLDRMVPISKQPKDKIQAILEACDRQFPEFHERSRKRIRTYLKSCRRMRRSKEQNGWEPLRPTPPHLTSAAAESLLAQACENEGQNAKRMRMGLEPLAASAMNTMNPLSVVPTTSQPQKPTMAPSPPPSSQPAIAQQTQNNSAPSIDRHTPASTDFLRTQAPPPAFRPPPEFHAPFFPNGNGLFRPGFPPGYQHPAHHHPPVLQHSPIQPATVQNGPTDLSMKKNSSKNQLSTSEVATIKQLIAGYRESAAFLYRSADELEQLLLQQS</sequence>
<evidence type="ECO:0000313" key="4">
    <source>
        <dbReference type="Proteomes" id="UP001634394"/>
    </source>
</evidence>
<accession>A0ABD3W8G8</accession>
<dbReference type="InterPro" id="IPR039788">
    <property type="entry name" value="NOL4/NOL4L"/>
</dbReference>
<feature type="compositionally biased region" description="Acidic residues" evidence="1">
    <location>
        <begin position="361"/>
        <end position="372"/>
    </location>
</feature>
<comment type="caution">
    <text evidence="3">The sequence shown here is derived from an EMBL/GenBank/DDBJ whole genome shotgun (WGS) entry which is preliminary data.</text>
</comment>
<dbReference type="Proteomes" id="UP001634394">
    <property type="component" value="Unassembled WGS sequence"/>
</dbReference>
<reference evidence="3 4" key="1">
    <citation type="submission" date="2024-11" db="EMBL/GenBank/DDBJ databases">
        <title>Chromosome-level genome assembly of the freshwater bivalve Anodonta woodiana.</title>
        <authorList>
            <person name="Chen X."/>
        </authorList>
    </citation>
    <scope>NUCLEOTIDE SEQUENCE [LARGE SCALE GENOMIC DNA]</scope>
    <source>
        <strain evidence="3">MN2024</strain>
        <tissue evidence="3">Gills</tissue>
    </source>
</reference>
<gene>
    <name evidence="3" type="ORF">ACJMK2_042206</name>
</gene>
<feature type="region of interest" description="Disordered" evidence="1">
    <location>
        <begin position="505"/>
        <end position="569"/>
    </location>
</feature>
<feature type="region of interest" description="Disordered" evidence="1">
    <location>
        <begin position="309"/>
        <end position="382"/>
    </location>
</feature>
<dbReference type="EMBL" id="JBJQND010000008">
    <property type="protein sequence ID" value="KAL3869538.1"/>
    <property type="molecule type" value="Genomic_DNA"/>
</dbReference>
<dbReference type="Pfam" id="PF23079">
    <property type="entry name" value="HTH_NOL4_2nd"/>
    <property type="match status" value="1"/>
</dbReference>
<feature type="region of interest" description="Disordered" evidence="1">
    <location>
        <begin position="247"/>
        <end position="292"/>
    </location>
</feature>
<proteinExistence type="predicted"/>
<dbReference type="InterPro" id="IPR056549">
    <property type="entry name" value="HTH_NOL4"/>
</dbReference>
<dbReference type="PANTHER" id="PTHR12449">
    <property type="entry name" value="DEATH DOMAIN-CONTAINING PROTEIN"/>
    <property type="match status" value="1"/>
</dbReference>
<dbReference type="AlphaFoldDB" id="A0ABD3W8G8"/>
<evidence type="ECO:0000313" key="3">
    <source>
        <dbReference type="EMBL" id="KAL3869538.1"/>
    </source>
</evidence>
<feature type="compositionally biased region" description="Polar residues" evidence="1">
    <location>
        <begin position="261"/>
        <end position="284"/>
    </location>
</feature>
<keyword evidence="4" id="KW-1185">Reference proteome</keyword>
<feature type="domain" description="Nucleolar protein 4 helical" evidence="2">
    <location>
        <begin position="383"/>
        <end position="481"/>
    </location>
</feature>
<feature type="compositionally biased region" description="Basic and acidic residues" evidence="1">
    <location>
        <begin position="373"/>
        <end position="382"/>
    </location>
</feature>
<feature type="compositionally biased region" description="Low complexity" evidence="1">
    <location>
        <begin position="250"/>
        <end position="260"/>
    </location>
</feature>
<feature type="compositionally biased region" description="Polar residues" evidence="1">
    <location>
        <begin position="313"/>
        <end position="325"/>
    </location>
</feature>
<evidence type="ECO:0000259" key="2">
    <source>
        <dbReference type="Pfam" id="PF23079"/>
    </source>
</evidence>
<organism evidence="3 4">
    <name type="scientific">Sinanodonta woodiana</name>
    <name type="common">Chinese pond mussel</name>
    <name type="synonym">Anodonta woodiana</name>
    <dbReference type="NCBI Taxonomy" id="1069815"/>
    <lineage>
        <taxon>Eukaryota</taxon>
        <taxon>Metazoa</taxon>
        <taxon>Spiralia</taxon>
        <taxon>Lophotrochozoa</taxon>
        <taxon>Mollusca</taxon>
        <taxon>Bivalvia</taxon>
        <taxon>Autobranchia</taxon>
        <taxon>Heteroconchia</taxon>
        <taxon>Palaeoheterodonta</taxon>
        <taxon>Unionida</taxon>
        <taxon>Unionoidea</taxon>
        <taxon>Unionidae</taxon>
        <taxon>Unioninae</taxon>
        <taxon>Sinanodonta</taxon>
    </lineage>
</organism>